<dbReference type="Proteomes" id="UP000774804">
    <property type="component" value="Unassembled WGS sequence"/>
</dbReference>
<comment type="caution">
    <text evidence="6">The sequence shown here is derived from an EMBL/GenBank/DDBJ whole genome shotgun (WGS) entry which is preliminary data.</text>
</comment>
<dbReference type="EMBL" id="RCMG01002051">
    <property type="protein sequence ID" value="KAG2815514.1"/>
    <property type="molecule type" value="Genomic_DNA"/>
</dbReference>
<evidence type="ECO:0000313" key="3">
    <source>
        <dbReference type="EMBL" id="KAG2878254.1"/>
    </source>
</evidence>
<protein>
    <recommendedName>
        <fullName evidence="1">PiggyBac transposable element-derived protein domain-containing protein</fullName>
    </recommendedName>
</protein>
<accession>A0A329RDB8</accession>
<dbReference type="PANTHER" id="PTHR46599:SF3">
    <property type="entry name" value="PIGGYBAC TRANSPOSABLE ELEMENT-DERIVED PROTEIN 4"/>
    <property type="match status" value="1"/>
</dbReference>
<evidence type="ECO:0000259" key="1">
    <source>
        <dbReference type="Pfam" id="PF13843"/>
    </source>
</evidence>
<feature type="domain" description="PiggyBac transposable element-derived protein" evidence="1">
    <location>
        <begin position="3"/>
        <end position="93"/>
    </location>
</feature>
<dbReference type="Proteomes" id="UP000697107">
    <property type="component" value="Unassembled WGS sequence"/>
</dbReference>
<dbReference type="AlphaFoldDB" id="A0A329RDB8"/>
<reference evidence="6 7" key="1">
    <citation type="submission" date="2018-01" db="EMBL/GenBank/DDBJ databases">
        <title>Draft genome of the strawberry crown rot pathogen Phytophthora cactorum.</title>
        <authorList>
            <person name="Armitage A.D."/>
            <person name="Lysoe E."/>
            <person name="Nellist C.F."/>
            <person name="Harrison R.J."/>
            <person name="Brurberg M.B."/>
        </authorList>
    </citation>
    <scope>NUCLEOTIDE SEQUENCE [LARGE SCALE GENOMIC DNA]</scope>
    <source>
        <strain evidence="6 7">10300</strain>
    </source>
</reference>
<organism evidence="6 7">
    <name type="scientific">Phytophthora cactorum</name>
    <dbReference type="NCBI Taxonomy" id="29920"/>
    <lineage>
        <taxon>Eukaryota</taxon>
        <taxon>Sar</taxon>
        <taxon>Stramenopiles</taxon>
        <taxon>Oomycota</taxon>
        <taxon>Peronosporomycetes</taxon>
        <taxon>Peronosporales</taxon>
        <taxon>Peronosporaceae</taxon>
        <taxon>Phytophthora</taxon>
    </lineage>
</organism>
<dbReference type="EMBL" id="RCMI01002166">
    <property type="protein sequence ID" value="KAG2878254.1"/>
    <property type="molecule type" value="Genomic_DNA"/>
</dbReference>
<evidence type="ECO:0000313" key="7">
    <source>
        <dbReference type="Proteomes" id="UP000251314"/>
    </source>
</evidence>
<evidence type="ECO:0000313" key="5">
    <source>
        <dbReference type="EMBL" id="KAG2958979.1"/>
    </source>
</evidence>
<name>A0A329RDB8_9STRA</name>
<dbReference type="Pfam" id="PF13843">
    <property type="entry name" value="DDE_Tnp_1_7"/>
    <property type="match status" value="1"/>
</dbReference>
<dbReference type="EMBL" id="RCML01002108">
    <property type="protein sequence ID" value="KAG2958979.1"/>
    <property type="molecule type" value="Genomic_DNA"/>
</dbReference>
<reference evidence="2" key="2">
    <citation type="submission" date="2018-10" db="EMBL/GenBank/DDBJ databases">
        <title>Effector identification in a new, highly contiguous assembly of the strawberry crown rot pathogen Phytophthora cactorum.</title>
        <authorList>
            <person name="Armitage A.D."/>
            <person name="Nellist C.F."/>
            <person name="Bates H."/>
            <person name="Vickerstaff R.J."/>
            <person name="Harrison R.J."/>
        </authorList>
    </citation>
    <scope>NUCLEOTIDE SEQUENCE</scope>
    <source>
        <strain evidence="2">15-7</strain>
        <strain evidence="3">4032</strain>
        <strain evidence="4">4040</strain>
        <strain evidence="5">P415</strain>
    </source>
</reference>
<keyword evidence="7" id="KW-1185">Reference proteome</keyword>
<evidence type="ECO:0000313" key="4">
    <source>
        <dbReference type="EMBL" id="KAG2884348.1"/>
    </source>
</evidence>
<dbReference type="Proteomes" id="UP000251314">
    <property type="component" value="Unassembled WGS sequence"/>
</dbReference>
<dbReference type="EMBL" id="MJFZ01001292">
    <property type="protein sequence ID" value="RAW22504.1"/>
    <property type="molecule type" value="Genomic_DNA"/>
</dbReference>
<dbReference type="InterPro" id="IPR029526">
    <property type="entry name" value="PGBD"/>
</dbReference>
<dbReference type="VEuPathDB" id="FungiDB:PC110_g21051"/>
<dbReference type="EMBL" id="RCMK01002139">
    <property type="protein sequence ID" value="KAG2884348.1"/>
    <property type="molecule type" value="Genomic_DNA"/>
</dbReference>
<gene>
    <name evidence="6" type="ORF">PC110_g21051</name>
    <name evidence="2" type="ORF">PC113_g23197</name>
    <name evidence="3" type="ORF">PC115_g23124</name>
    <name evidence="4" type="ORF">PC117_g25836</name>
    <name evidence="5" type="ORF">PC118_g23251</name>
</gene>
<proteinExistence type="predicted"/>
<sequence length="117" mass="13449">MVAFHWRDRKPEHYLCTGSAMTESTIGRKVKQVGSITVQCPAAVNDYQRWMGGVDVHDRLHLRKFSLQTSTKFVKYYKSLFLGFIDLVLVNTYIWHKKTATITGTAAMTRGEWHAVL</sequence>
<dbReference type="PANTHER" id="PTHR46599">
    <property type="entry name" value="PIGGYBAC TRANSPOSABLE ELEMENT-DERIVED PROTEIN 4"/>
    <property type="match status" value="1"/>
</dbReference>
<evidence type="ECO:0000313" key="6">
    <source>
        <dbReference type="EMBL" id="RAW22504.1"/>
    </source>
</evidence>
<dbReference type="Proteomes" id="UP000736787">
    <property type="component" value="Unassembled WGS sequence"/>
</dbReference>
<evidence type="ECO:0000313" key="2">
    <source>
        <dbReference type="EMBL" id="KAG2815514.1"/>
    </source>
</evidence>
<dbReference type="STRING" id="29920.A0A329RDB8"/>
<dbReference type="OrthoDB" id="123207at2759"/>
<dbReference type="Proteomes" id="UP000735874">
    <property type="component" value="Unassembled WGS sequence"/>
</dbReference>